<proteinExistence type="predicted"/>
<dbReference type="Gene3D" id="3.40.50.1390">
    <property type="entry name" value="Resolvase, N-terminal catalytic domain"/>
    <property type="match status" value="1"/>
</dbReference>
<dbReference type="InterPro" id="IPR036162">
    <property type="entry name" value="Resolvase-like_N_sf"/>
</dbReference>
<dbReference type="EMBL" id="BLAF01000008">
    <property type="protein sequence ID" value="GES18679.1"/>
    <property type="molecule type" value="Genomic_DNA"/>
</dbReference>
<evidence type="ECO:0000313" key="3">
    <source>
        <dbReference type="Proteomes" id="UP000377595"/>
    </source>
</evidence>
<keyword evidence="3" id="KW-1185">Reference proteome</keyword>
<reference evidence="2 3" key="1">
    <citation type="submission" date="2019-10" db="EMBL/GenBank/DDBJ databases">
        <title>Whole genome shotgun sequence of Acrocarpospora pleiomorpha NBRC 16267.</title>
        <authorList>
            <person name="Ichikawa N."/>
            <person name="Kimura A."/>
            <person name="Kitahashi Y."/>
            <person name="Komaki H."/>
            <person name="Oguchi A."/>
        </authorList>
    </citation>
    <scope>NUCLEOTIDE SEQUENCE [LARGE SCALE GENOMIC DNA]</scope>
    <source>
        <strain evidence="2 3">NBRC 16267</strain>
    </source>
</reference>
<name>A0A5M3XEV4_9ACTN</name>
<feature type="domain" description="Resolvase/invertase-type recombinase catalytic" evidence="1">
    <location>
        <begin position="24"/>
        <end position="91"/>
    </location>
</feature>
<organism evidence="2 3">
    <name type="scientific">Acrocarpospora pleiomorpha</name>
    <dbReference type="NCBI Taxonomy" id="90975"/>
    <lineage>
        <taxon>Bacteria</taxon>
        <taxon>Bacillati</taxon>
        <taxon>Actinomycetota</taxon>
        <taxon>Actinomycetes</taxon>
        <taxon>Streptosporangiales</taxon>
        <taxon>Streptosporangiaceae</taxon>
        <taxon>Acrocarpospora</taxon>
    </lineage>
</organism>
<accession>A0A5M3XEV4</accession>
<dbReference type="Pfam" id="PF00239">
    <property type="entry name" value="Resolvase"/>
    <property type="match status" value="1"/>
</dbReference>
<dbReference type="Proteomes" id="UP000377595">
    <property type="component" value="Unassembled WGS sequence"/>
</dbReference>
<dbReference type="GO" id="GO:0003677">
    <property type="term" value="F:DNA binding"/>
    <property type="evidence" value="ECO:0007669"/>
    <property type="project" value="InterPro"/>
</dbReference>
<comment type="caution">
    <text evidence="2">The sequence shown here is derived from an EMBL/GenBank/DDBJ whole genome shotgun (WGS) entry which is preliminary data.</text>
</comment>
<dbReference type="AlphaFoldDB" id="A0A5M3XEV4"/>
<protein>
    <recommendedName>
        <fullName evidence="1">Resolvase/invertase-type recombinase catalytic domain-containing protein</fullName>
    </recommendedName>
</protein>
<dbReference type="InterPro" id="IPR006119">
    <property type="entry name" value="Resolv_N"/>
</dbReference>
<evidence type="ECO:0000259" key="1">
    <source>
        <dbReference type="Pfam" id="PF00239"/>
    </source>
</evidence>
<evidence type="ECO:0000313" key="2">
    <source>
        <dbReference type="EMBL" id="GES18679.1"/>
    </source>
</evidence>
<gene>
    <name evidence="2" type="ORF">Aple_015740</name>
</gene>
<dbReference type="GO" id="GO:0000150">
    <property type="term" value="F:DNA strand exchange activity"/>
    <property type="evidence" value="ECO:0007669"/>
    <property type="project" value="InterPro"/>
</dbReference>
<dbReference type="SUPFAM" id="SSF53041">
    <property type="entry name" value="Resolvase-like"/>
    <property type="match status" value="1"/>
</dbReference>
<dbReference type="RefSeq" id="WP_170321333.1">
    <property type="nucleotide sequence ID" value="NZ_BAAAHM010000012.1"/>
</dbReference>
<sequence length="146" mass="15681">MKRGSEVATTRPRREVLHTRVYGSSGQESSLAAREEAWRATSTGEVVKVVQDRGGGLRENRPGVNRLSAMVCDGTVTVVRVIQEDRLARFVSIGSSAACSRCTTPPSTTSLITIFAGRAYGMRLARARARLLAEIGHCGGTEGRCT</sequence>